<keyword evidence="2" id="KW-1185">Reference proteome</keyword>
<proteinExistence type="predicted"/>
<protein>
    <submittedName>
        <fullName evidence="1">Uncharacterized protein</fullName>
    </submittedName>
</protein>
<name>A0A9Q0HLD4_9POAL</name>
<dbReference type="EMBL" id="JAMQYH010000004">
    <property type="protein sequence ID" value="KAJ1690566.1"/>
    <property type="molecule type" value="Genomic_DNA"/>
</dbReference>
<gene>
    <name evidence="1" type="ORF">LUZ63_014721</name>
</gene>
<dbReference type="AlphaFoldDB" id="A0A9Q0HLD4"/>
<organism evidence="1 2">
    <name type="scientific">Rhynchospora breviuscula</name>
    <dbReference type="NCBI Taxonomy" id="2022672"/>
    <lineage>
        <taxon>Eukaryota</taxon>
        <taxon>Viridiplantae</taxon>
        <taxon>Streptophyta</taxon>
        <taxon>Embryophyta</taxon>
        <taxon>Tracheophyta</taxon>
        <taxon>Spermatophyta</taxon>
        <taxon>Magnoliopsida</taxon>
        <taxon>Liliopsida</taxon>
        <taxon>Poales</taxon>
        <taxon>Cyperaceae</taxon>
        <taxon>Cyperoideae</taxon>
        <taxon>Rhynchosporeae</taxon>
        <taxon>Rhynchospora</taxon>
    </lineage>
</organism>
<evidence type="ECO:0000313" key="2">
    <source>
        <dbReference type="Proteomes" id="UP001151287"/>
    </source>
</evidence>
<evidence type="ECO:0000313" key="1">
    <source>
        <dbReference type="EMBL" id="KAJ1690566.1"/>
    </source>
</evidence>
<comment type="caution">
    <text evidence="1">The sequence shown here is derived from an EMBL/GenBank/DDBJ whole genome shotgun (WGS) entry which is preliminary data.</text>
</comment>
<dbReference type="Proteomes" id="UP001151287">
    <property type="component" value="Unassembled WGS sequence"/>
</dbReference>
<accession>A0A9Q0HLD4</accession>
<dbReference type="OrthoDB" id="10657130at2759"/>
<reference evidence="1" key="1">
    <citation type="journal article" date="2022" name="Cell">
        <title>Repeat-based holocentromeres influence genome architecture and karyotype evolution.</title>
        <authorList>
            <person name="Hofstatter P.G."/>
            <person name="Thangavel G."/>
            <person name="Lux T."/>
            <person name="Neumann P."/>
            <person name="Vondrak T."/>
            <person name="Novak P."/>
            <person name="Zhang M."/>
            <person name="Costa L."/>
            <person name="Castellani M."/>
            <person name="Scott A."/>
            <person name="Toegelov H."/>
            <person name="Fuchs J."/>
            <person name="Mata-Sucre Y."/>
            <person name="Dias Y."/>
            <person name="Vanzela A.L.L."/>
            <person name="Huettel B."/>
            <person name="Almeida C.C.S."/>
            <person name="Simkova H."/>
            <person name="Souza G."/>
            <person name="Pedrosa-Harand A."/>
            <person name="Macas J."/>
            <person name="Mayer K.F.X."/>
            <person name="Houben A."/>
            <person name="Marques A."/>
        </authorList>
    </citation>
    <scope>NUCLEOTIDE SEQUENCE</scope>
    <source>
        <strain evidence="1">RhyBre1mFocal</strain>
    </source>
</reference>
<sequence>MENLIAVSRGFPSIRMPIFRSGFSGLTATDFIKKGFRGISEDDGHMCCVRATAQDLNPWRPLDKKAEGFLFVAPGVSESEAEELSLLISRFGFLKIALDVQVSWVLFVSERPEVSMYKMLISDYARDRLLLVKNSFTVNELKSIITTSNPRTKIFDAIAGYIHRECPLSVGMKRDLDLLLIKTLSRTDGKNLVQGIGFNKTVREILFPTMDRVCGSINSLSKVTSATSLHYVALLLMREVKSARAVAIGAKMQNDQLSDVFPGVNWPTVCDDFVISMGIQPLEIDSFIYLPKLASRISAFNKVLLESDLMAVKMERVISLLEAAISQLKPCSTPVRMGEVQLVHRLARGICFSFVAYNLVLQHLSTEFTF</sequence>